<evidence type="ECO:0000313" key="3">
    <source>
        <dbReference type="Proteomes" id="UP000228996"/>
    </source>
</evidence>
<dbReference type="InterPro" id="IPR029044">
    <property type="entry name" value="Nucleotide-diphossugar_trans"/>
</dbReference>
<dbReference type="AlphaFoldDB" id="A0A2M6XDT5"/>
<gene>
    <name evidence="2" type="ORF">COT44_00925</name>
</gene>
<dbReference type="Proteomes" id="UP000228996">
    <property type="component" value="Unassembled WGS sequence"/>
</dbReference>
<dbReference type="EMBL" id="PEYO01000005">
    <property type="protein sequence ID" value="PIU03828.1"/>
    <property type="molecule type" value="Genomic_DNA"/>
</dbReference>
<feature type="domain" description="Glycosyltransferase 2-like" evidence="1">
    <location>
        <begin position="7"/>
        <end position="122"/>
    </location>
</feature>
<name>A0A2M6XDT5_9BACT</name>
<dbReference type="PANTHER" id="PTHR43630:SF2">
    <property type="entry name" value="GLYCOSYLTRANSFERASE"/>
    <property type="match status" value="1"/>
</dbReference>
<evidence type="ECO:0000313" key="2">
    <source>
        <dbReference type="EMBL" id="PIU03828.1"/>
    </source>
</evidence>
<comment type="caution">
    <text evidence="2">The sequence shown here is derived from an EMBL/GenBank/DDBJ whole genome shotgun (WGS) entry which is preliminary data.</text>
</comment>
<protein>
    <recommendedName>
        <fullName evidence="1">Glycosyltransferase 2-like domain-containing protein</fullName>
    </recommendedName>
</protein>
<dbReference type="SUPFAM" id="SSF53448">
    <property type="entry name" value="Nucleotide-diphospho-sugar transferases"/>
    <property type="match status" value="1"/>
</dbReference>
<sequence>MKKNTLSVALAVYNEEKFLEICLKSVQEIADEINIVDGGSTDKTVEIAKSFKAKIQITDNPKIFHINKQKALEMCKGDWILQLDADEVVTKELGEEVVKVISLSREQLEIYQQNLPKRQLFLRHQKLLEKRDGQIGETNGDYAGFFLPRKNYFLGKYLKYGGVYPDGVIRLVKNGRAKFPCKSVHEQIVVNGRVGWLENDLIHLADADFKRYLSRNSHYIDLLTEELRSEKVPISLFQAINYFILKPTGWFLITQIRHKGILDGYQGIVFSLFSALRFPRAYFRYLKKEHEK</sequence>
<organism evidence="2 3">
    <name type="scientific">Candidatus Shapirobacteria bacterium CG08_land_8_20_14_0_20_39_18</name>
    <dbReference type="NCBI Taxonomy" id="1974883"/>
    <lineage>
        <taxon>Bacteria</taxon>
        <taxon>Candidatus Shapironibacteriota</taxon>
    </lineage>
</organism>
<reference evidence="3" key="1">
    <citation type="submission" date="2017-09" db="EMBL/GenBank/DDBJ databases">
        <title>Depth-based differentiation of microbial function through sediment-hosted aquifers and enrichment of novel symbionts in the deep terrestrial subsurface.</title>
        <authorList>
            <person name="Probst A.J."/>
            <person name="Ladd B."/>
            <person name="Jarett J.K."/>
            <person name="Geller-Mcgrath D.E."/>
            <person name="Sieber C.M.K."/>
            <person name="Emerson J.B."/>
            <person name="Anantharaman K."/>
            <person name="Thomas B.C."/>
            <person name="Malmstrom R."/>
            <person name="Stieglmeier M."/>
            <person name="Klingl A."/>
            <person name="Woyke T."/>
            <person name="Ryan C.M."/>
            <person name="Banfield J.F."/>
        </authorList>
    </citation>
    <scope>NUCLEOTIDE SEQUENCE [LARGE SCALE GENOMIC DNA]</scope>
</reference>
<dbReference type="PANTHER" id="PTHR43630">
    <property type="entry name" value="POLY-BETA-1,6-N-ACETYL-D-GLUCOSAMINE SYNTHASE"/>
    <property type="match status" value="1"/>
</dbReference>
<proteinExistence type="predicted"/>
<dbReference type="Gene3D" id="3.90.550.10">
    <property type="entry name" value="Spore Coat Polysaccharide Biosynthesis Protein SpsA, Chain A"/>
    <property type="match status" value="1"/>
</dbReference>
<dbReference type="InterPro" id="IPR001173">
    <property type="entry name" value="Glyco_trans_2-like"/>
</dbReference>
<dbReference type="CDD" id="cd02511">
    <property type="entry name" value="Beta4Glucosyltransferase"/>
    <property type="match status" value="1"/>
</dbReference>
<dbReference type="Pfam" id="PF00535">
    <property type="entry name" value="Glycos_transf_2"/>
    <property type="match status" value="1"/>
</dbReference>
<accession>A0A2M6XDT5</accession>
<evidence type="ECO:0000259" key="1">
    <source>
        <dbReference type="Pfam" id="PF00535"/>
    </source>
</evidence>